<protein>
    <submittedName>
        <fullName evidence="2">NADPH:quinone reductase</fullName>
    </submittedName>
</protein>
<dbReference type="GO" id="GO:0016491">
    <property type="term" value="F:oxidoreductase activity"/>
    <property type="evidence" value="ECO:0007669"/>
    <property type="project" value="InterPro"/>
</dbReference>
<dbReference type="Proteomes" id="UP000377595">
    <property type="component" value="Unassembled WGS sequence"/>
</dbReference>
<dbReference type="InterPro" id="IPR011032">
    <property type="entry name" value="GroES-like_sf"/>
</dbReference>
<evidence type="ECO:0000313" key="2">
    <source>
        <dbReference type="EMBL" id="GES23972.1"/>
    </source>
</evidence>
<comment type="caution">
    <text evidence="2">The sequence shown here is derived from an EMBL/GenBank/DDBJ whole genome shotgun (WGS) entry which is preliminary data.</text>
</comment>
<dbReference type="InterPro" id="IPR013149">
    <property type="entry name" value="ADH-like_C"/>
</dbReference>
<keyword evidence="3" id="KW-1185">Reference proteome</keyword>
<dbReference type="PANTHER" id="PTHR43482:SF1">
    <property type="entry name" value="PROTEIN AST1-RELATED"/>
    <property type="match status" value="1"/>
</dbReference>
<dbReference type="PANTHER" id="PTHR43482">
    <property type="entry name" value="PROTEIN AST1-RELATED"/>
    <property type="match status" value="1"/>
</dbReference>
<gene>
    <name evidence="2" type="ORF">Aple_068710</name>
</gene>
<dbReference type="InterPro" id="IPR013154">
    <property type="entry name" value="ADH-like_N"/>
</dbReference>
<dbReference type="Gene3D" id="3.90.180.10">
    <property type="entry name" value="Medium-chain alcohol dehydrogenases, catalytic domain"/>
    <property type="match status" value="1"/>
</dbReference>
<dbReference type="SMART" id="SM00829">
    <property type="entry name" value="PKS_ER"/>
    <property type="match status" value="1"/>
</dbReference>
<dbReference type="AlphaFoldDB" id="A0A5M3XSE9"/>
<dbReference type="Pfam" id="PF08240">
    <property type="entry name" value="ADH_N"/>
    <property type="match status" value="1"/>
</dbReference>
<organism evidence="2 3">
    <name type="scientific">Acrocarpospora pleiomorpha</name>
    <dbReference type="NCBI Taxonomy" id="90975"/>
    <lineage>
        <taxon>Bacteria</taxon>
        <taxon>Bacillati</taxon>
        <taxon>Actinomycetota</taxon>
        <taxon>Actinomycetes</taxon>
        <taxon>Streptosporangiales</taxon>
        <taxon>Streptosporangiaceae</taxon>
        <taxon>Acrocarpospora</taxon>
    </lineage>
</organism>
<dbReference type="SUPFAM" id="SSF50129">
    <property type="entry name" value="GroES-like"/>
    <property type="match status" value="1"/>
</dbReference>
<dbReference type="InterPro" id="IPR020843">
    <property type="entry name" value="ER"/>
</dbReference>
<dbReference type="RefSeq" id="WP_155348906.1">
    <property type="nucleotide sequence ID" value="NZ_BAAAHM010000024.1"/>
</dbReference>
<proteinExistence type="predicted"/>
<dbReference type="CDD" id="cd05289">
    <property type="entry name" value="MDR_like_2"/>
    <property type="match status" value="1"/>
</dbReference>
<reference evidence="2 3" key="1">
    <citation type="submission" date="2019-10" db="EMBL/GenBank/DDBJ databases">
        <title>Whole genome shotgun sequence of Acrocarpospora pleiomorpha NBRC 16267.</title>
        <authorList>
            <person name="Ichikawa N."/>
            <person name="Kimura A."/>
            <person name="Kitahashi Y."/>
            <person name="Komaki H."/>
            <person name="Oguchi A."/>
        </authorList>
    </citation>
    <scope>NUCLEOTIDE SEQUENCE [LARGE SCALE GENOMIC DNA]</scope>
    <source>
        <strain evidence="2 3">NBRC 16267</strain>
    </source>
</reference>
<feature type="domain" description="Enoyl reductase (ER)" evidence="1">
    <location>
        <begin position="8"/>
        <end position="301"/>
    </location>
</feature>
<evidence type="ECO:0000313" key="3">
    <source>
        <dbReference type="Proteomes" id="UP000377595"/>
    </source>
</evidence>
<dbReference type="InterPro" id="IPR036291">
    <property type="entry name" value="NAD(P)-bd_dom_sf"/>
</dbReference>
<sequence>MRAFALPGFDDSPALVDLPVPQPGPGEVLVRVQASSINGIDLAVVYGAMRDYMEYRFPVVVGKDFAGTVEALGEGVSRFAVGETVFGVVKDLGDGALRDYLTIGEADTIASVPDGLPVAAAGALGWAGTAALDSLAAVKPEPGTFLLISGATGGVGALATQYAALAGVHVIATARPGAEADLMTGLGAAHVVDYTGDLAAQVRAIAPAGVPAALHLAGDTAVLAGLLAEGGRLASTLGYLPGAHPALLSVVADATVDKLRRLADDAAAGRISVPSTRSHPLEDTGQALADFGAGTLGKIAITF</sequence>
<dbReference type="EMBL" id="BLAF01000047">
    <property type="protein sequence ID" value="GES23972.1"/>
    <property type="molecule type" value="Genomic_DNA"/>
</dbReference>
<dbReference type="Gene3D" id="3.40.50.720">
    <property type="entry name" value="NAD(P)-binding Rossmann-like Domain"/>
    <property type="match status" value="1"/>
</dbReference>
<dbReference type="OrthoDB" id="3727682at2"/>
<accession>A0A5M3XSE9</accession>
<dbReference type="SUPFAM" id="SSF51735">
    <property type="entry name" value="NAD(P)-binding Rossmann-fold domains"/>
    <property type="match status" value="1"/>
</dbReference>
<name>A0A5M3XSE9_9ACTN</name>
<dbReference type="InterPro" id="IPR052585">
    <property type="entry name" value="Lipid_raft_assoc_Zn_ADH"/>
</dbReference>
<evidence type="ECO:0000259" key="1">
    <source>
        <dbReference type="SMART" id="SM00829"/>
    </source>
</evidence>
<dbReference type="Pfam" id="PF00107">
    <property type="entry name" value="ADH_zinc_N"/>
    <property type="match status" value="1"/>
</dbReference>